<dbReference type="GO" id="GO:0043420">
    <property type="term" value="P:anthranilate metabolic process"/>
    <property type="evidence" value="ECO:0007669"/>
    <property type="project" value="UniProtKB-UniRule"/>
</dbReference>
<keyword evidence="4 10" id="KW-0274">FAD</keyword>
<dbReference type="GO" id="GO:0071949">
    <property type="term" value="F:FAD binding"/>
    <property type="evidence" value="ECO:0007669"/>
    <property type="project" value="InterPro"/>
</dbReference>
<keyword evidence="7 10" id="KW-0503">Monooxygenase</keyword>
<organism evidence="13 14">
    <name type="scientific">Aphis glycines</name>
    <name type="common">Soybean aphid</name>
    <dbReference type="NCBI Taxonomy" id="307491"/>
    <lineage>
        <taxon>Eukaryota</taxon>
        <taxon>Metazoa</taxon>
        <taxon>Ecdysozoa</taxon>
        <taxon>Arthropoda</taxon>
        <taxon>Hexapoda</taxon>
        <taxon>Insecta</taxon>
        <taxon>Pterygota</taxon>
        <taxon>Neoptera</taxon>
        <taxon>Paraneoptera</taxon>
        <taxon>Hemiptera</taxon>
        <taxon>Sternorrhyncha</taxon>
        <taxon>Aphidomorpha</taxon>
        <taxon>Aphidoidea</taxon>
        <taxon>Aphididae</taxon>
        <taxon>Aphidini</taxon>
        <taxon>Aphis</taxon>
        <taxon>Aphis</taxon>
    </lineage>
</organism>
<dbReference type="AlphaFoldDB" id="A0A6G0TY09"/>
<evidence type="ECO:0000256" key="7">
    <source>
        <dbReference type="ARBA" id="ARBA00023033"/>
    </source>
</evidence>
<evidence type="ECO:0000256" key="11">
    <source>
        <dbReference type="SAM" id="Phobius"/>
    </source>
</evidence>
<gene>
    <name evidence="13" type="ORF">AGLY_004391</name>
</gene>
<evidence type="ECO:0000256" key="8">
    <source>
        <dbReference type="ARBA" id="ARBA00023128"/>
    </source>
</evidence>
<dbReference type="GO" id="GO:0034354">
    <property type="term" value="P:'de novo' NAD+ biosynthetic process from L-tryptophan"/>
    <property type="evidence" value="ECO:0007669"/>
    <property type="project" value="UniProtKB-UniRule"/>
</dbReference>
<dbReference type="UniPathway" id="UPA00253">
    <property type="reaction ID" value="UER00328"/>
</dbReference>
<dbReference type="PROSITE" id="PS51257">
    <property type="entry name" value="PROKAR_LIPOPROTEIN"/>
    <property type="match status" value="1"/>
</dbReference>
<comment type="catalytic activity">
    <reaction evidence="9 10">
        <text>L-kynurenine + NADPH + O2 + H(+) = 3-hydroxy-L-kynurenine + NADP(+) + H2O</text>
        <dbReference type="Rhea" id="RHEA:20545"/>
        <dbReference type="ChEBI" id="CHEBI:15377"/>
        <dbReference type="ChEBI" id="CHEBI:15378"/>
        <dbReference type="ChEBI" id="CHEBI:15379"/>
        <dbReference type="ChEBI" id="CHEBI:57783"/>
        <dbReference type="ChEBI" id="CHEBI:57959"/>
        <dbReference type="ChEBI" id="CHEBI:58125"/>
        <dbReference type="ChEBI" id="CHEBI:58349"/>
        <dbReference type="EC" id="1.14.13.9"/>
    </reaction>
</comment>
<dbReference type="SUPFAM" id="SSF51905">
    <property type="entry name" value="FAD/NAD(P)-binding domain"/>
    <property type="match status" value="1"/>
</dbReference>
<keyword evidence="3 10" id="KW-0662">Pyridine nucleotide biosynthesis</keyword>
<dbReference type="InterPro" id="IPR002938">
    <property type="entry name" value="FAD-bd"/>
</dbReference>
<comment type="similarity">
    <text evidence="10">Belongs to the aromatic-ring hydroxylase family. KMO subfamily.</text>
</comment>
<dbReference type="EC" id="1.14.13.9" evidence="10"/>
<evidence type="ECO:0000313" key="14">
    <source>
        <dbReference type="Proteomes" id="UP000475862"/>
    </source>
</evidence>
<dbReference type="FunFam" id="3.50.50.60:FF:000129">
    <property type="entry name" value="Kynurenine 3-monooxygenase"/>
    <property type="match status" value="1"/>
</dbReference>
<keyword evidence="5 10" id="KW-0521">NADP</keyword>
<comment type="subcellular location">
    <subcellularLocation>
        <location evidence="10">Mitochondrion</location>
    </subcellularLocation>
    <subcellularLocation>
        <location evidence="10">Membrane</location>
        <topology evidence="10">Multi-pass membrane protein</topology>
    </subcellularLocation>
</comment>
<name>A0A6G0TY09_APHGL</name>
<dbReference type="Gene3D" id="3.50.50.60">
    <property type="entry name" value="FAD/NAD(P)-binding domain"/>
    <property type="match status" value="1"/>
</dbReference>
<reference evidence="13 14" key="1">
    <citation type="submission" date="2019-08" db="EMBL/GenBank/DDBJ databases">
        <title>The genome of the soybean aphid Biotype 1, its phylome, world population structure and adaptation to the North American continent.</title>
        <authorList>
            <person name="Giordano R."/>
            <person name="Donthu R.K."/>
            <person name="Hernandez A.G."/>
            <person name="Wright C.L."/>
            <person name="Zimin A.V."/>
        </authorList>
    </citation>
    <scope>NUCLEOTIDE SEQUENCE [LARGE SCALE GENOMIC DNA]</scope>
    <source>
        <tissue evidence="13">Whole aphids</tissue>
    </source>
</reference>
<evidence type="ECO:0000256" key="5">
    <source>
        <dbReference type="ARBA" id="ARBA00022857"/>
    </source>
</evidence>
<feature type="transmembrane region" description="Helical" evidence="11">
    <location>
        <begin position="425"/>
        <end position="445"/>
    </location>
</feature>
<evidence type="ECO:0000256" key="6">
    <source>
        <dbReference type="ARBA" id="ARBA00023002"/>
    </source>
</evidence>
<feature type="domain" description="FAD-binding" evidence="12">
    <location>
        <begin position="7"/>
        <end position="361"/>
    </location>
</feature>
<keyword evidence="8 10" id="KW-0496">Mitochondrion</keyword>
<evidence type="ECO:0000313" key="13">
    <source>
        <dbReference type="EMBL" id="KAE9541146.1"/>
    </source>
</evidence>
<evidence type="ECO:0000256" key="1">
    <source>
        <dbReference type="ARBA" id="ARBA00001974"/>
    </source>
</evidence>
<keyword evidence="10 11" id="KW-0472">Membrane</keyword>
<keyword evidence="11" id="KW-0812">Transmembrane</keyword>
<dbReference type="Proteomes" id="UP000475862">
    <property type="component" value="Unassembled WGS sequence"/>
</dbReference>
<dbReference type="InterPro" id="IPR036188">
    <property type="entry name" value="FAD/NAD-bd_sf"/>
</dbReference>
<dbReference type="GO" id="GO:0070189">
    <property type="term" value="P:kynurenine metabolic process"/>
    <property type="evidence" value="ECO:0007669"/>
    <property type="project" value="TreeGrafter"/>
</dbReference>
<keyword evidence="14" id="KW-1185">Reference proteome</keyword>
<dbReference type="HAMAP" id="MF_01971">
    <property type="entry name" value="Kynurenine_monooxygenase"/>
    <property type="match status" value="1"/>
</dbReference>
<evidence type="ECO:0000256" key="10">
    <source>
        <dbReference type="HAMAP-Rule" id="MF_03018"/>
    </source>
</evidence>
<dbReference type="PRINTS" id="PR00420">
    <property type="entry name" value="RNGMNOXGNASE"/>
</dbReference>
<dbReference type="EMBL" id="VYZN01000013">
    <property type="protein sequence ID" value="KAE9541146.1"/>
    <property type="molecule type" value="Genomic_DNA"/>
</dbReference>
<dbReference type="PANTHER" id="PTHR46028">
    <property type="entry name" value="KYNURENINE 3-MONOOXYGENASE"/>
    <property type="match status" value="1"/>
</dbReference>
<evidence type="ECO:0000256" key="3">
    <source>
        <dbReference type="ARBA" id="ARBA00022642"/>
    </source>
</evidence>
<evidence type="ECO:0000256" key="2">
    <source>
        <dbReference type="ARBA" id="ARBA00022630"/>
    </source>
</evidence>
<dbReference type="GO" id="GO:0019805">
    <property type="term" value="P:quinolinate biosynthetic process"/>
    <property type="evidence" value="ECO:0007669"/>
    <property type="project" value="UniProtKB-UniRule"/>
</dbReference>
<keyword evidence="6 10" id="KW-0560">Oxidoreductase</keyword>
<dbReference type="InterPro" id="IPR027545">
    <property type="entry name" value="Kynurenine_monooxygenase"/>
</dbReference>
<dbReference type="OrthoDB" id="10053569at2759"/>
<dbReference type="GO" id="GO:0006569">
    <property type="term" value="P:L-tryptophan catabolic process"/>
    <property type="evidence" value="ECO:0007669"/>
    <property type="project" value="UniProtKB-UniRule"/>
</dbReference>
<comment type="pathway">
    <text evidence="10">Cofactor biosynthesis; NAD(+) biosynthesis; quinolinate from L-kynurenine: step 1/3.</text>
</comment>
<accession>A0A6G0TY09</accession>
<comment type="function">
    <text evidence="10">Catalyzes the hydroxylation of L-kynurenine (L-Kyn) to form 3-hydroxy-L-kynurenine (L-3OHKyn). Required for synthesis of quinolinic acid.</text>
</comment>
<dbReference type="GO" id="GO:0005741">
    <property type="term" value="C:mitochondrial outer membrane"/>
    <property type="evidence" value="ECO:0007669"/>
    <property type="project" value="TreeGrafter"/>
</dbReference>
<keyword evidence="2 10" id="KW-0285">Flavoprotein</keyword>
<comment type="cofactor">
    <cofactor evidence="1 10">
        <name>FAD</name>
        <dbReference type="ChEBI" id="CHEBI:57692"/>
    </cofactor>
</comment>
<keyword evidence="11" id="KW-1133">Transmembrane helix</keyword>
<sequence>MFSHSRVKIAIIGAGPVGSLCACFMAENGYDVIVYESRTDIRLDKSTSGRSINLALSERGINALQFIGLDNIVIEELTEPMYGRMIHSVDGQKYSIMYDINKSKCLYSVSRKELNAFLLTKLEKYSNVKVNFSYKLIDVDFNSKLLTFQKLLENQQQETVKPDIVIACDGAHSVVRKHMIRLPMFNYSQTYIDHGYFEIKLPSSETKDILTPGHLHIWPRNTFMLIALPNKDKSWTCTLFMPMEKFPLILESEKEDILSFFNEYFKDFMDLIQPEDLLNQVTNGKARTLISTKCNPYHVNDSFLLMGDAAHAIVPFYGQGMNAGFEDCTILNQLLEEYDHDLKTVIKTFTSRRFQDAEAISDLAFYNYIEMRDLVARRSFLWRKKVDNILNKWFPQTWIPLHSAVSFTSIPYKQCKLDNQWQDQILFRMFILFATFFSIGLYFIVASIMSKTLQ</sequence>
<evidence type="ECO:0000256" key="4">
    <source>
        <dbReference type="ARBA" id="ARBA00022827"/>
    </source>
</evidence>
<evidence type="ECO:0000256" key="9">
    <source>
        <dbReference type="ARBA" id="ARBA00047818"/>
    </source>
</evidence>
<evidence type="ECO:0000259" key="12">
    <source>
        <dbReference type="Pfam" id="PF01494"/>
    </source>
</evidence>
<protein>
    <recommendedName>
        <fullName evidence="10">Kynurenine 3-monooxygenase</fullName>
        <ecNumber evidence="10">1.14.13.9</ecNumber>
    </recommendedName>
    <alternativeName>
        <fullName evidence="10">Kynurenine 3-hydroxylase</fullName>
    </alternativeName>
</protein>
<dbReference type="Pfam" id="PF01494">
    <property type="entry name" value="FAD_binding_3"/>
    <property type="match status" value="1"/>
</dbReference>
<dbReference type="PANTHER" id="PTHR46028:SF2">
    <property type="entry name" value="KYNURENINE 3-MONOOXYGENASE"/>
    <property type="match status" value="1"/>
</dbReference>
<dbReference type="GO" id="GO:0004502">
    <property type="term" value="F:kynurenine 3-monooxygenase activity"/>
    <property type="evidence" value="ECO:0007669"/>
    <property type="project" value="UniProtKB-UniRule"/>
</dbReference>
<comment type="caution">
    <text evidence="13">The sequence shown here is derived from an EMBL/GenBank/DDBJ whole genome shotgun (WGS) entry which is preliminary data.</text>
</comment>
<proteinExistence type="inferred from homology"/>